<reference evidence="2 3" key="1">
    <citation type="submission" date="2018-04" db="EMBL/GenBank/DDBJ databases">
        <title>Genomic Encyclopedia of Type Strains, Phase IV (KMG-IV): sequencing the most valuable type-strain genomes for metagenomic binning, comparative biology and taxonomic classification.</title>
        <authorList>
            <person name="Goeker M."/>
        </authorList>
    </citation>
    <scope>NUCLEOTIDE SEQUENCE [LARGE SCALE GENOMIC DNA]</scope>
    <source>
        <strain evidence="2 3">DSM 45771</strain>
    </source>
</reference>
<dbReference type="Proteomes" id="UP000245639">
    <property type="component" value="Unassembled WGS sequence"/>
</dbReference>
<evidence type="ECO:0000256" key="1">
    <source>
        <dbReference type="SAM" id="MobiDB-lite"/>
    </source>
</evidence>
<comment type="caution">
    <text evidence="2">The sequence shown here is derived from an EMBL/GenBank/DDBJ whole genome shotgun (WGS) entry which is preliminary data.</text>
</comment>
<proteinExistence type="predicted"/>
<dbReference type="EMBL" id="QEKW01000008">
    <property type="protein sequence ID" value="PVZ08410.1"/>
    <property type="molecule type" value="Genomic_DNA"/>
</dbReference>
<protein>
    <submittedName>
        <fullName evidence="2">Uncharacterized protein</fullName>
    </submittedName>
</protein>
<gene>
    <name evidence="2" type="ORF">C8D89_1082</name>
</gene>
<evidence type="ECO:0000313" key="3">
    <source>
        <dbReference type="Proteomes" id="UP000245639"/>
    </source>
</evidence>
<keyword evidence="3" id="KW-1185">Reference proteome</keyword>
<accession>A0A2U1F8V5</accession>
<feature type="region of interest" description="Disordered" evidence="1">
    <location>
        <begin position="8"/>
        <end position="30"/>
    </location>
</feature>
<dbReference type="RefSeq" id="WP_165825741.1">
    <property type="nucleotide sequence ID" value="NZ_QEKW01000008.1"/>
</dbReference>
<organism evidence="2 3">
    <name type="scientific">Actinomycetospora cinnamomea</name>
    <dbReference type="NCBI Taxonomy" id="663609"/>
    <lineage>
        <taxon>Bacteria</taxon>
        <taxon>Bacillati</taxon>
        <taxon>Actinomycetota</taxon>
        <taxon>Actinomycetes</taxon>
        <taxon>Pseudonocardiales</taxon>
        <taxon>Pseudonocardiaceae</taxon>
        <taxon>Actinomycetospora</taxon>
    </lineage>
</organism>
<evidence type="ECO:0000313" key="2">
    <source>
        <dbReference type="EMBL" id="PVZ08410.1"/>
    </source>
</evidence>
<sequence length="72" mass="7748">MLRERRARVAGLAEAAAPGGGDGDDPDAGDPWAVLVLDEVLRRIHDEQAWLDRLAARIDGTGPTDDRSEESP</sequence>
<name>A0A2U1F8V5_9PSEU</name>
<dbReference type="AlphaFoldDB" id="A0A2U1F8V5"/>